<dbReference type="Gene3D" id="3.30.160.60">
    <property type="entry name" value="Classic Zinc Finger"/>
    <property type="match status" value="4"/>
</dbReference>
<evidence type="ECO:0000259" key="8">
    <source>
        <dbReference type="PROSITE" id="PS50157"/>
    </source>
</evidence>
<name>A0A9C5ZM57_9MUSC</name>
<evidence type="ECO:0000256" key="4">
    <source>
        <dbReference type="ARBA" id="ARBA00022771"/>
    </source>
</evidence>
<gene>
    <name evidence="10" type="primary">LOC119642270</name>
</gene>
<evidence type="ECO:0000256" key="3">
    <source>
        <dbReference type="ARBA" id="ARBA00022737"/>
    </source>
</evidence>
<evidence type="ECO:0000256" key="7">
    <source>
        <dbReference type="PROSITE-ProRule" id="PRU00042"/>
    </source>
</evidence>
<evidence type="ECO:0000313" key="9">
    <source>
        <dbReference type="Proteomes" id="UP000092443"/>
    </source>
</evidence>
<sequence>MRLPTDRKLQQHLKNDHDPQKLFICDECGKIFKNSCNLKKHNDMEHTERKLTLEPQQCNLCGRWYRHLAGLKTHMKNIHENTSDEHRCHICSKVSTTERERALKRHIYLNHKCVPKFKCSMCSKAFKRGQDLKEHISVRTGEALYTCPNCPMTFASSANMYKHRQRLHKTEYEADRQQAIPPNIIKQAKTGTSKVRSFGVSIALANPQIAIN</sequence>
<accession>A0A9C5ZM57</accession>
<organism evidence="9 10">
    <name type="scientific">Glossina fuscipes</name>
    <dbReference type="NCBI Taxonomy" id="7396"/>
    <lineage>
        <taxon>Eukaryota</taxon>
        <taxon>Metazoa</taxon>
        <taxon>Ecdysozoa</taxon>
        <taxon>Arthropoda</taxon>
        <taxon>Hexapoda</taxon>
        <taxon>Insecta</taxon>
        <taxon>Pterygota</taxon>
        <taxon>Neoptera</taxon>
        <taxon>Endopterygota</taxon>
        <taxon>Diptera</taxon>
        <taxon>Brachycera</taxon>
        <taxon>Muscomorpha</taxon>
        <taxon>Hippoboscoidea</taxon>
        <taxon>Glossinidae</taxon>
        <taxon>Glossina</taxon>
    </lineage>
</organism>
<dbReference type="RefSeq" id="XP_037897297.1">
    <property type="nucleotide sequence ID" value="XM_038041369.1"/>
</dbReference>
<feature type="domain" description="C2H2-type" evidence="8">
    <location>
        <begin position="56"/>
        <end position="84"/>
    </location>
</feature>
<dbReference type="GO" id="GO:0008270">
    <property type="term" value="F:zinc ion binding"/>
    <property type="evidence" value="ECO:0007669"/>
    <property type="project" value="UniProtKB-KW"/>
</dbReference>
<comment type="subcellular location">
    <subcellularLocation>
        <location evidence="1">Nucleus</location>
    </subcellularLocation>
</comment>
<proteinExistence type="predicted"/>
<dbReference type="InterPro" id="IPR036236">
    <property type="entry name" value="Znf_C2H2_sf"/>
</dbReference>
<evidence type="ECO:0000256" key="1">
    <source>
        <dbReference type="ARBA" id="ARBA00004123"/>
    </source>
</evidence>
<evidence type="ECO:0000256" key="5">
    <source>
        <dbReference type="ARBA" id="ARBA00022833"/>
    </source>
</evidence>
<reference evidence="10" key="1">
    <citation type="submission" date="2025-08" db="UniProtKB">
        <authorList>
            <consortium name="RefSeq"/>
        </authorList>
    </citation>
    <scope>IDENTIFICATION</scope>
    <source>
        <tissue evidence="10">Whole body pupa</tissue>
    </source>
</reference>
<keyword evidence="3" id="KW-0677">Repeat</keyword>
<dbReference type="PANTHER" id="PTHR24379">
    <property type="entry name" value="KRAB AND ZINC FINGER DOMAIN-CONTAINING"/>
    <property type="match status" value="1"/>
</dbReference>
<dbReference type="Pfam" id="PF00096">
    <property type="entry name" value="zf-C2H2"/>
    <property type="match status" value="2"/>
</dbReference>
<dbReference type="GO" id="GO:0005634">
    <property type="term" value="C:nucleus"/>
    <property type="evidence" value="ECO:0007669"/>
    <property type="project" value="UniProtKB-SubCell"/>
</dbReference>
<dbReference type="FunFam" id="3.30.160.60:FF:000145">
    <property type="entry name" value="Zinc finger protein 574"/>
    <property type="match status" value="1"/>
</dbReference>
<dbReference type="GO" id="GO:0000981">
    <property type="term" value="F:DNA-binding transcription factor activity, RNA polymerase II-specific"/>
    <property type="evidence" value="ECO:0007669"/>
    <property type="project" value="TreeGrafter"/>
</dbReference>
<dbReference type="Proteomes" id="UP000092443">
    <property type="component" value="Unplaced"/>
</dbReference>
<dbReference type="AlphaFoldDB" id="A0A9C5ZM57"/>
<protein>
    <submittedName>
        <fullName evidence="10">Zinc finger protein 534-like</fullName>
    </submittedName>
</protein>
<dbReference type="GO" id="GO:0000977">
    <property type="term" value="F:RNA polymerase II transcription regulatory region sequence-specific DNA binding"/>
    <property type="evidence" value="ECO:0007669"/>
    <property type="project" value="TreeGrafter"/>
</dbReference>
<keyword evidence="4 7" id="KW-0863">Zinc-finger</keyword>
<dbReference type="Pfam" id="PF13912">
    <property type="entry name" value="zf-C2H2_6"/>
    <property type="match status" value="1"/>
</dbReference>
<dbReference type="PROSITE" id="PS50157">
    <property type="entry name" value="ZINC_FINGER_C2H2_2"/>
    <property type="match status" value="4"/>
</dbReference>
<evidence type="ECO:0000256" key="2">
    <source>
        <dbReference type="ARBA" id="ARBA00022723"/>
    </source>
</evidence>
<dbReference type="PROSITE" id="PS00028">
    <property type="entry name" value="ZINC_FINGER_C2H2_1"/>
    <property type="match status" value="3"/>
</dbReference>
<keyword evidence="2" id="KW-0479">Metal-binding</keyword>
<feature type="domain" description="C2H2-type" evidence="8">
    <location>
        <begin position="117"/>
        <end position="144"/>
    </location>
</feature>
<dbReference type="KEGG" id="gfs:119642270"/>
<keyword evidence="9" id="KW-1185">Reference proteome</keyword>
<feature type="domain" description="C2H2-type" evidence="8">
    <location>
        <begin position="23"/>
        <end position="51"/>
    </location>
</feature>
<dbReference type="SMART" id="SM00355">
    <property type="entry name" value="ZnF_C2H2"/>
    <property type="match status" value="5"/>
</dbReference>
<keyword evidence="6" id="KW-0539">Nucleus</keyword>
<dbReference type="PANTHER" id="PTHR24379:SF127">
    <property type="entry name" value="BLOODY FINGERS-RELATED"/>
    <property type="match status" value="1"/>
</dbReference>
<keyword evidence="5" id="KW-0862">Zinc</keyword>
<evidence type="ECO:0000256" key="6">
    <source>
        <dbReference type="ARBA" id="ARBA00023242"/>
    </source>
</evidence>
<dbReference type="GeneID" id="119642270"/>
<dbReference type="FunFam" id="3.30.160.60:FF:000446">
    <property type="entry name" value="Zinc finger protein"/>
    <property type="match status" value="1"/>
</dbReference>
<evidence type="ECO:0000313" key="10">
    <source>
        <dbReference type="RefSeq" id="XP_037897297.1"/>
    </source>
</evidence>
<dbReference type="InterPro" id="IPR013087">
    <property type="entry name" value="Znf_C2H2_type"/>
</dbReference>
<dbReference type="SUPFAM" id="SSF57667">
    <property type="entry name" value="beta-beta-alpha zinc fingers"/>
    <property type="match status" value="2"/>
</dbReference>
<feature type="domain" description="C2H2-type" evidence="8">
    <location>
        <begin position="145"/>
        <end position="173"/>
    </location>
</feature>